<feature type="transmembrane region" description="Helical" evidence="1">
    <location>
        <begin position="74"/>
        <end position="93"/>
    </location>
</feature>
<dbReference type="HOGENOM" id="CLU_990428_0_0_1"/>
<dbReference type="PANTHER" id="PTHR45277:SF1">
    <property type="entry name" value="EXPRESSED PROTEIN"/>
    <property type="match status" value="1"/>
</dbReference>
<dbReference type="STRING" id="930990.A0A067MGQ0"/>
<dbReference type="Proteomes" id="UP000027195">
    <property type="component" value="Unassembled WGS sequence"/>
</dbReference>
<evidence type="ECO:0000259" key="2">
    <source>
        <dbReference type="Pfam" id="PF13649"/>
    </source>
</evidence>
<dbReference type="InParanoid" id="A0A067MGQ0"/>
<dbReference type="AlphaFoldDB" id="A0A067MGQ0"/>
<keyword evidence="1" id="KW-0812">Transmembrane</keyword>
<proteinExistence type="predicted"/>
<dbReference type="Gene3D" id="3.40.50.150">
    <property type="entry name" value="Vaccinia Virus protein VP39"/>
    <property type="match status" value="1"/>
</dbReference>
<sequence>MSSIQYLPDPRGTPPNIFKVLAPLERVPYYPSWGMPKLAAFSLCYSLTTSITLALSYLAVILIGGKIVQEEEEVALYFTAVNVLPYLYTSFWGRFRFWQKIANTTVSRGESNILDIGCATGVVMTELARANEQATIVGVDRFSLWDNVPNSPKRLHRNVLASRVHSERLIAHQLPEYTTLPFCDETFHLITSHCGMSQEEWRGKSKRLLVLRECARVLRVGGRLVLLEENPFYVRQYRKLLTEELGWKEVQCHTAWNCWHKWMPPRVIEAIKPPGEIKEYV</sequence>
<dbReference type="EMBL" id="KL198036">
    <property type="protein sequence ID" value="KDQ14704.1"/>
    <property type="molecule type" value="Genomic_DNA"/>
</dbReference>
<dbReference type="InterPro" id="IPR029063">
    <property type="entry name" value="SAM-dependent_MTases_sf"/>
</dbReference>
<dbReference type="InterPro" id="IPR041698">
    <property type="entry name" value="Methyltransf_25"/>
</dbReference>
<dbReference type="OrthoDB" id="3167372at2759"/>
<organism evidence="3 4">
    <name type="scientific">Botryobasidium botryosum (strain FD-172 SS1)</name>
    <dbReference type="NCBI Taxonomy" id="930990"/>
    <lineage>
        <taxon>Eukaryota</taxon>
        <taxon>Fungi</taxon>
        <taxon>Dikarya</taxon>
        <taxon>Basidiomycota</taxon>
        <taxon>Agaricomycotina</taxon>
        <taxon>Agaricomycetes</taxon>
        <taxon>Cantharellales</taxon>
        <taxon>Botryobasidiaceae</taxon>
        <taxon>Botryobasidium</taxon>
    </lineage>
</organism>
<feature type="domain" description="Methyltransferase" evidence="2">
    <location>
        <begin position="113"/>
        <end position="222"/>
    </location>
</feature>
<gene>
    <name evidence="3" type="ORF">BOTBODRAFT_32466</name>
</gene>
<keyword evidence="1" id="KW-1133">Transmembrane helix</keyword>
<evidence type="ECO:0000313" key="3">
    <source>
        <dbReference type="EMBL" id="KDQ14704.1"/>
    </source>
</evidence>
<dbReference type="Pfam" id="PF13649">
    <property type="entry name" value="Methyltransf_25"/>
    <property type="match status" value="1"/>
</dbReference>
<evidence type="ECO:0000256" key="1">
    <source>
        <dbReference type="SAM" id="Phobius"/>
    </source>
</evidence>
<evidence type="ECO:0000313" key="4">
    <source>
        <dbReference type="Proteomes" id="UP000027195"/>
    </source>
</evidence>
<dbReference type="CDD" id="cd02440">
    <property type="entry name" value="AdoMet_MTases"/>
    <property type="match status" value="1"/>
</dbReference>
<dbReference type="PANTHER" id="PTHR45277">
    <property type="entry name" value="EXPRESSED PROTEIN"/>
    <property type="match status" value="1"/>
</dbReference>
<dbReference type="SUPFAM" id="SSF53335">
    <property type="entry name" value="S-adenosyl-L-methionine-dependent methyltransferases"/>
    <property type="match status" value="1"/>
</dbReference>
<keyword evidence="4" id="KW-1185">Reference proteome</keyword>
<protein>
    <recommendedName>
        <fullName evidence="2">Methyltransferase domain-containing protein</fullName>
    </recommendedName>
</protein>
<feature type="transmembrane region" description="Helical" evidence="1">
    <location>
        <begin position="38"/>
        <end position="62"/>
    </location>
</feature>
<accession>A0A067MGQ0</accession>
<reference evidence="4" key="1">
    <citation type="journal article" date="2014" name="Proc. Natl. Acad. Sci. U.S.A.">
        <title>Extensive sampling of basidiomycete genomes demonstrates inadequacy of the white-rot/brown-rot paradigm for wood decay fungi.</title>
        <authorList>
            <person name="Riley R."/>
            <person name="Salamov A.A."/>
            <person name="Brown D.W."/>
            <person name="Nagy L.G."/>
            <person name="Floudas D."/>
            <person name="Held B.W."/>
            <person name="Levasseur A."/>
            <person name="Lombard V."/>
            <person name="Morin E."/>
            <person name="Otillar R."/>
            <person name="Lindquist E.A."/>
            <person name="Sun H."/>
            <person name="LaButti K.M."/>
            <person name="Schmutz J."/>
            <person name="Jabbour D."/>
            <person name="Luo H."/>
            <person name="Baker S.E."/>
            <person name="Pisabarro A.G."/>
            <person name="Walton J.D."/>
            <person name="Blanchette R.A."/>
            <person name="Henrissat B."/>
            <person name="Martin F."/>
            <person name="Cullen D."/>
            <person name="Hibbett D.S."/>
            <person name="Grigoriev I.V."/>
        </authorList>
    </citation>
    <scope>NUCLEOTIDE SEQUENCE [LARGE SCALE GENOMIC DNA]</scope>
    <source>
        <strain evidence="4">FD-172 SS1</strain>
    </source>
</reference>
<keyword evidence="1" id="KW-0472">Membrane</keyword>
<name>A0A067MGQ0_BOTB1</name>